<evidence type="ECO:0000313" key="5">
    <source>
        <dbReference type="EMBL" id="AIS51226.1"/>
    </source>
</evidence>
<comment type="catalytic activity">
    <reaction evidence="2">
        <text>beta-D-GlcNAc-(1-&gt;4)-Mur2Ac(oyl-L-Ala-gamma-D-O-P-Glu-L-Lys-D-Ala-D-Ala)-di-trans,octa-cis-undecaprenyl diphosphate + NH4(+) = beta-D-GlcNAc-(1-&gt;4)-Mur2Ac(oyl-L-Ala-D-isoglutaminyl-L-Lys-D-Ala-D-Ala)-di-trans,octa-cis-undecaprenyl diphosphate + phosphate + H(+)</text>
        <dbReference type="Rhea" id="RHEA:57932"/>
        <dbReference type="ChEBI" id="CHEBI:15378"/>
        <dbReference type="ChEBI" id="CHEBI:28938"/>
        <dbReference type="ChEBI" id="CHEBI:43474"/>
        <dbReference type="ChEBI" id="CHEBI:62233"/>
        <dbReference type="ChEBI" id="CHEBI:143132"/>
    </reaction>
</comment>
<evidence type="ECO:0000256" key="2">
    <source>
        <dbReference type="HAMAP-Rule" id="MF_02214"/>
    </source>
</evidence>
<dbReference type="PANTHER" id="PTHR23135">
    <property type="entry name" value="MUR LIGASE FAMILY MEMBER"/>
    <property type="match status" value="1"/>
</dbReference>
<dbReference type="Pfam" id="PF08353">
    <property type="entry name" value="MurT_C"/>
    <property type="match status" value="1"/>
</dbReference>
<comment type="similarity">
    <text evidence="2">Belongs to the MurCDEF family. MurT subfamily.</text>
</comment>
<dbReference type="EC" id="6.3.5.13" evidence="2"/>
<dbReference type="InterPro" id="IPR043703">
    <property type="entry name" value="Lipid_II_synth_MurT"/>
</dbReference>
<name>A0A097AN32_THEKI</name>
<dbReference type="STRING" id="2325.TKV_c00070"/>
<dbReference type="KEGG" id="tki:TKV_c00070"/>
<dbReference type="RefSeq" id="WP_049684243.1">
    <property type="nucleotide sequence ID" value="NZ_CP009170.1"/>
</dbReference>
<protein>
    <recommendedName>
        <fullName evidence="2">Lipid II isoglutaminyl synthase (glutamine-hydrolyzing) subunit MurT</fullName>
        <ecNumber evidence="2">6.3.5.13</ecNumber>
    </recommendedName>
</protein>
<dbReference type="GO" id="GO:0140282">
    <property type="term" value="F:carbon-nitrogen ligase activity on lipid II"/>
    <property type="evidence" value="ECO:0007669"/>
    <property type="project" value="UniProtKB-UniRule"/>
</dbReference>
<dbReference type="GO" id="GO:0005524">
    <property type="term" value="F:ATP binding"/>
    <property type="evidence" value="ECO:0007669"/>
    <property type="project" value="UniProtKB-UniRule"/>
</dbReference>
<dbReference type="AlphaFoldDB" id="A0A097AN32"/>
<keyword evidence="2" id="KW-0436">Ligase</keyword>
<feature type="binding site" evidence="2">
    <location>
        <position position="212"/>
    </location>
    <ligand>
        <name>Zn(2+)</name>
        <dbReference type="ChEBI" id="CHEBI:29105"/>
    </ligand>
</feature>
<dbReference type="GO" id="GO:0008360">
    <property type="term" value="P:regulation of cell shape"/>
    <property type="evidence" value="ECO:0007669"/>
    <property type="project" value="UniProtKB-KW"/>
</dbReference>
<feature type="domain" description="Lipid II isoglutaminyl synthase (glutamine-hydrolyzing) subunit MurT C-terminal" evidence="4">
    <location>
        <begin position="326"/>
        <end position="438"/>
    </location>
</feature>
<gene>
    <name evidence="2" type="primary">murT</name>
    <name evidence="5" type="ORF">TKV_c00070</name>
</gene>
<dbReference type="Proteomes" id="UP000029669">
    <property type="component" value="Chromosome"/>
</dbReference>
<evidence type="ECO:0000313" key="6">
    <source>
        <dbReference type="Proteomes" id="UP000029669"/>
    </source>
</evidence>
<organism evidence="5 6">
    <name type="scientific">Thermoanaerobacter kivui</name>
    <name type="common">Acetogenium kivui</name>
    <dbReference type="NCBI Taxonomy" id="2325"/>
    <lineage>
        <taxon>Bacteria</taxon>
        <taxon>Bacillati</taxon>
        <taxon>Bacillota</taxon>
        <taxon>Clostridia</taxon>
        <taxon>Thermoanaerobacterales</taxon>
        <taxon>Thermoanaerobacteraceae</taxon>
        <taxon>Thermoanaerobacter</taxon>
    </lineage>
</organism>
<reference evidence="6" key="1">
    <citation type="journal article" date="2015" name="Genome Announc.">
        <title>Whole-Genome Sequences of 80 Environmental and Clinical Isolates of Burkholderia pseudomallei.</title>
        <authorList>
            <person name="Johnson S.L."/>
            <person name="Baker A.L."/>
            <person name="Chain P.S."/>
            <person name="Currie B.J."/>
            <person name="Daligault H.E."/>
            <person name="Davenport K.W."/>
            <person name="Davis C.B."/>
            <person name="Inglis T.J."/>
            <person name="Kaestli M."/>
            <person name="Koren S."/>
            <person name="Mayo M."/>
            <person name="Merritt A.J."/>
            <person name="Price E.P."/>
            <person name="Sarovich D.S."/>
            <person name="Warner J."/>
            <person name="Rosovitz M.J."/>
        </authorList>
    </citation>
    <scope>NUCLEOTIDE SEQUENCE [LARGE SCALE GENOMIC DNA]</scope>
    <source>
        <strain evidence="6">DSM 2030</strain>
    </source>
</reference>
<dbReference type="EMBL" id="CP009170">
    <property type="protein sequence ID" value="AIS51226.1"/>
    <property type="molecule type" value="Genomic_DNA"/>
</dbReference>
<dbReference type="Pfam" id="PF08245">
    <property type="entry name" value="Mur_ligase_M"/>
    <property type="match status" value="2"/>
</dbReference>
<comment type="subunit">
    <text evidence="2">Forms a heterodimer with GatD.</text>
</comment>
<evidence type="ECO:0000259" key="4">
    <source>
        <dbReference type="Pfam" id="PF08353"/>
    </source>
</evidence>
<proteinExistence type="inferred from homology"/>
<sequence>MKFLSVNLGKLVNISCKMTGKGGTSLPGKIALKSDSKLIKKLIEPIKENKVIITGTNGKTTTSGLIAHILTTSGKSVVHNKEGANMKTGIATALIKNSNFLGNLNKNAAVFEVDEANMPVIIEEVKPNIVVITNFFRDQLDRYGELDTTVEKVKEALLKLPEDSIVLLNADEPFTASIGDNLSLKVIYYGVESNLNNSNTSTSFEQKYCPVCGTKYIYKRVYYGQLGDYYCPNCGKKRPDLHFKATDIALSEEGISFKLFYKNAVLPIKSKLIGFYNVYNLLAAISTSILLNINIDSIIEAIQDYWPIEGRLQKTYIKGKKAIINLIKNPIGFESTLNMLSEFNKPLNLVIFINDNYADGRDVSWLWDVNIEEFLSKTKVNYIITSGLRAEDMAVRLKYANFDINKIKVLNSVDKALDTISELTKEELIAVLPNYTSLYDVNKYLKSQEAKK</sequence>
<feature type="domain" description="Mur ligase central" evidence="3">
    <location>
        <begin position="53"/>
        <end position="200"/>
    </location>
</feature>
<keyword evidence="2" id="KW-0862">Zinc</keyword>
<accession>A0A097AN32</accession>
<dbReference type="GO" id="GO:0071555">
    <property type="term" value="P:cell wall organization"/>
    <property type="evidence" value="ECO:0007669"/>
    <property type="project" value="UniProtKB-KW"/>
</dbReference>
<dbReference type="InterPro" id="IPR013221">
    <property type="entry name" value="Mur_ligase_cen"/>
</dbReference>
<feature type="binding site" evidence="2">
    <location>
        <position position="231"/>
    </location>
    <ligand>
        <name>Zn(2+)</name>
        <dbReference type="ChEBI" id="CHEBI:29105"/>
    </ligand>
</feature>
<dbReference type="GO" id="GO:0008270">
    <property type="term" value="F:zinc ion binding"/>
    <property type="evidence" value="ECO:0007669"/>
    <property type="project" value="UniProtKB-UniRule"/>
</dbReference>
<evidence type="ECO:0000259" key="3">
    <source>
        <dbReference type="Pfam" id="PF08245"/>
    </source>
</evidence>
<dbReference type="GO" id="GO:0009252">
    <property type="term" value="P:peptidoglycan biosynthetic process"/>
    <property type="evidence" value="ECO:0007669"/>
    <property type="project" value="UniProtKB-UniRule"/>
</dbReference>
<dbReference type="HOGENOM" id="CLU_041534_0_0_9"/>
<dbReference type="OrthoDB" id="9803907at2"/>
<keyword evidence="2" id="KW-0573">Peptidoglycan synthesis</keyword>
<feature type="binding site" evidence="2">
    <location>
        <position position="209"/>
    </location>
    <ligand>
        <name>Zn(2+)</name>
        <dbReference type="ChEBI" id="CHEBI:29105"/>
    </ligand>
</feature>
<comment type="catalytic activity">
    <reaction evidence="2">
        <text>beta-D-GlcNAc-(1-&gt;4)-Mur2Ac(oyl-L-Ala-gamma-D-Glu-L-Lys-D-Ala-D-Ala)-di-trans,octa-cis-undecaprenyl diphosphate + L-glutamine + ATP + H2O = beta-D-GlcNAc-(1-&gt;4)-Mur2Ac(oyl-L-Ala-D-isoglutaminyl-L-Lys-D-Ala-D-Ala)-di-trans,octa-cis-undecaprenyl diphosphate + L-glutamate + ADP + phosphate + H(+)</text>
        <dbReference type="Rhea" id="RHEA:57928"/>
        <dbReference type="ChEBI" id="CHEBI:15377"/>
        <dbReference type="ChEBI" id="CHEBI:15378"/>
        <dbReference type="ChEBI" id="CHEBI:29985"/>
        <dbReference type="ChEBI" id="CHEBI:30616"/>
        <dbReference type="ChEBI" id="CHEBI:43474"/>
        <dbReference type="ChEBI" id="CHEBI:58359"/>
        <dbReference type="ChEBI" id="CHEBI:60033"/>
        <dbReference type="ChEBI" id="CHEBI:62233"/>
        <dbReference type="ChEBI" id="CHEBI:456216"/>
        <dbReference type="EC" id="6.3.5.13"/>
    </reaction>
</comment>
<dbReference type="Gene3D" id="3.40.1190.10">
    <property type="entry name" value="Mur-like, catalytic domain"/>
    <property type="match status" value="1"/>
</dbReference>
<keyword evidence="2" id="KW-0479">Metal-binding</keyword>
<keyword evidence="2" id="KW-0961">Cell wall biogenesis/degradation</keyword>
<keyword evidence="6" id="KW-1185">Reference proteome</keyword>
<dbReference type="HAMAP" id="MF_02214">
    <property type="entry name" value="Lipid_II_synth_MurT"/>
    <property type="match status" value="1"/>
</dbReference>
<feature type="domain" description="Mur ligase central" evidence="3">
    <location>
        <begin position="236"/>
        <end position="286"/>
    </location>
</feature>
<dbReference type="InterPro" id="IPR013564">
    <property type="entry name" value="MurT_C"/>
</dbReference>
<evidence type="ECO:0000256" key="1">
    <source>
        <dbReference type="ARBA" id="ARBA00004752"/>
    </source>
</evidence>
<comment type="function">
    <text evidence="2">The lipid II isoglutaminyl synthase complex catalyzes the formation of alpha-D-isoglutamine in the cell wall lipid II stem peptide. The MurT subunit catalyzes the ATP-dependent amidation of D-glutamate residue of lipid II, converting it to an isoglutamine residue.</text>
</comment>
<keyword evidence="2" id="KW-0133">Cell shape</keyword>
<feature type="binding site" evidence="2">
    <location>
        <position position="234"/>
    </location>
    <ligand>
        <name>Zn(2+)</name>
        <dbReference type="ChEBI" id="CHEBI:29105"/>
    </ligand>
</feature>
<dbReference type="InterPro" id="IPR036565">
    <property type="entry name" value="Mur-like_cat_sf"/>
</dbReference>
<keyword evidence="2" id="KW-0067">ATP-binding</keyword>
<feature type="active site" evidence="2">
    <location>
        <position position="362"/>
    </location>
</feature>
<dbReference type="PANTHER" id="PTHR23135:SF7">
    <property type="entry name" value="LIPID II ISOGLUTAMINYL SYNTHASE (GLUTAMINE-HYDROLYZING) SUBUNIT MURT"/>
    <property type="match status" value="1"/>
</dbReference>
<comment type="pathway">
    <text evidence="1 2">Cell wall biogenesis; peptidoglycan biosynthesis.</text>
</comment>
<dbReference type="UniPathway" id="UPA00219"/>
<comment type="catalytic activity">
    <reaction evidence="2">
        <text>beta-D-GlcNAc-(1-&gt;4)-Mur2Ac(oyl-L-Ala-gamma-D-Glu-L-Lys-D-Ala-D-Ala)-di-trans,octa-cis-undecaprenyl diphosphate + ATP = beta-D-GlcNAc-(1-&gt;4)-Mur2Ac(oyl-L-Ala-gamma-D-O-P-Glu-L-Lys-D-Ala-D-Ala)-di-trans,octa-cis-undecaprenyl diphosphate + ADP</text>
        <dbReference type="Rhea" id="RHEA:59488"/>
        <dbReference type="ChEBI" id="CHEBI:30616"/>
        <dbReference type="ChEBI" id="CHEBI:60033"/>
        <dbReference type="ChEBI" id="CHEBI:143132"/>
        <dbReference type="ChEBI" id="CHEBI:456216"/>
    </reaction>
</comment>
<dbReference type="SUPFAM" id="SSF53623">
    <property type="entry name" value="MurD-like peptide ligases, catalytic domain"/>
    <property type="match status" value="1"/>
</dbReference>
<dbReference type="eggNOG" id="COG0769">
    <property type="taxonomic scope" value="Bacteria"/>
</dbReference>
<keyword evidence="2" id="KW-0547">Nucleotide-binding</keyword>
<dbReference type="GO" id="GO:0016881">
    <property type="term" value="F:acid-amino acid ligase activity"/>
    <property type="evidence" value="ECO:0007669"/>
    <property type="project" value="InterPro"/>
</dbReference>